<comment type="caution">
    <text evidence="2">The sequence shown here is derived from an EMBL/GenBank/DDBJ whole genome shotgun (WGS) entry which is preliminary data.</text>
</comment>
<reference evidence="2 3" key="1">
    <citation type="submission" date="2016-04" db="EMBL/GenBank/DDBJ databases">
        <title>Genome analyses suggest a sexual origin of heterokaryosis in a supposedly ancient asexual fungus.</title>
        <authorList>
            <person name="Ropars J."/>
            <person name="Sedzielewska K."/>
            <person name="Noel J."/>
            <person name="Charron P."/>
            <person name="Farinelli L."/>
            <person name="Marton T."/>
            <person name="Kruger M."/>
            <person name="Pelin A."/>
            <person name="Brachmann A."/>
            <person name="Corradi N."/>
        </authorList>
    </citation>
    <scope>NUCLEOTIDE SEQUENCE [LARGE SCALE GENOMIC DNA]</scope>
    <source>
        <strain evidence="2 3">A5</strain>
    </source>
</reference>
<dbReference type="Proteomes" id="UP000232722">
    <property type="component" value="Unassembled WGS sequence"/>
</dbReference>
<evidence type="ECO:0000313" key="3">
    <source>
        <dbReference type="Proteomes" id="UP000232722"/>
    </source>
</evidence>
<protein>
    <submittedName>
        <fullName evidence="2">Uncharacterized protein</fullName>
    </submittedName>
</protein>
<sequence length="64" mass="7513">MFVHICKCDVEKSKHTCLLVNFLLRFFNVILIVSLSLTVKLHILHNVSKEYYRTIREGIPILNV</sequence>
<dbReference type="EMBL" id="LLXJ01000806">
    <property type="protein sequence ID" value="PKC06060.1"/>
    <property type="molecule type" value="Genomic_DNA"/>
</dbReference>
<name>A0A2N0PGV7_9GLOM</name>
<gene>
    <name evidence="2" type="ORF">RhiirA5_214498</name>
</gene>
<reference evidence="2 3" key="2">
    <citation type="submission" date="2017-09" db="EMBL/GenBank/DDBJ databases">
        <title>Extensive intraspecific genome diversity in a model arbuscular mycorrhizal fungus.</title>
        <authorList>
            <person name="Chen E.C."/>
            <person name="Morin E."/>
            <person name="Beaudet D."/>
            <person name="Noel J."/>
            <person name="Ndikumana S."/>
            <person name="Charron P."/>
            <person name="St-Onge C."/>
            <person name="Giorgi J."/>
            <person name="Grigoriev I.V."/>
            <person name="Roux C."/>
            <person name="Martin F.M."/>
            <person name="Corradi N."/>
        </authorList>
    </citation>
    <scope>NUCLEOTIDE SEQUENCE [LARGE SCALE GENOMIC DNA]</scope>
    <source>
        <strain evidence="2 3">A5</strain>
    </source>
</reference>
<evidence type="ECO:0000256" key="1">
    <source>
        <dbReference type="SAM" id="Phobius"/>
    </source>
</evidence>
<keyword evidence="1" id="KW-0812">Transmembrane</keyword>
<accession>A0A2N0PGV7</accession>
<proteinExistence type="predicted"/>
<feature type="transmembrane region" description="Helical" evidence="1">
    <location>
        <begin position="22"/>
        <end position="43"/>
    </location>
</feature>
<keyword evidence="1" id="KW-1133">Transmembrane helix</keyword>
<dbReference type="AlphaFoldDB" id="A0A2N0PGV7"/>
<keyword evidence="1" id="KW-0472">Membrane</keyword>
<organism evidence="2 3">
    <name type="scientific">Rhizophagus irregularis</name>
    <dbReference type="NCBI Taxonomy" id="588596"/>
    <lineage>
        <taxon>Eukaryota</taxon>
        <taxon>Fungi</taxon>
        <taxon>Fungi incertae sedis</taxon>
        <taxon>Mucoromycota</taxon>
        <taxon>Glomeromycotina</taxon>
        <taxon>Glomeromycetes</taxon>
        <taxon>Glomerales</taxon>
        <taxon>Glomeraceae</taxon>
        <taxon>Rhizophagus</taxon>
    </lineage>
</organism>
<evidence type="ECO:0000313" key="2">
    <source>
        <dbReference type="EMBL" id="PKC06060.1"/>
    </source>
</evidence>